<sequence length="464" mass="51841">MHVLSLPYEVILHITSDLPHATLVNISLVCKTWRSAILSILFNSIALTNDGKIAHFSNTITSDNGSSSISQCIRSLSITTDPINKSMTEQGLALLAPCVPHLSRLVQLRWRIFFAPVDVNVLKLFQTSCPQLRSVTLLVPNGYKFKNNLEEYQYATLLGFKNLSEFRIQVHHITPDIGTEAFGPLKGLIANCPKLELLQLYFLNLHPRPVEYTPENVAIWLGLELNMSSLRSLQLLGSLQIDEGSLVSPLDTGTYYFRDFLARHAHIEELFLTCVDMHGFLGTANPEDLAQLLPSLKRFSGPDFLCDLLVRSSVAKQLECLSIDESAFKAGMSFTPHRPYSVLPLPMLRELVIETEIYYQVLTMLELLLPGAPGLERLGLAPMPPPCHAMLLELVSNTPKLRQTSIFNFTPSLTDPTVPYQKTSGDIAQHQLFDKIKRVCPELEVTGSWLGSMTLEKCEAGIIW</sequence>
<dbReference type="SMART" id="SM00256">
    <property type="entry name" value="FBOX"/>
    <property type="match status" value="1"/>
</dbReference>
<reference evidence="2" key="1">
    <citation type="submission" date="2021-01" db="EMBL/GenBank/DDBJ databases">
        <authorList>
            <person name="Kaushik A."/>
        </authorList>
    </citation>
    <scope>NUCLEOTIDE SEQUENCE</scope>
    <source>
        <strain evidence="2">Type strain: AG8-Rh-89/</strain>
    </source>
</reference>
<accession>A0A8H3H8L9</accession>
<dbReference type="PROSITE" id="PS50181">
    <property type="entry name" value="FBOX"/>
    <property type="match status" value="1"/>
</dbReference>
<dbReference type="InterPro" id="IPR032675">
    <property type="entry name" value="LRR_dom_sf"/>
</dbReference>
<dbReference type="InterPro" id="IPR001810">
    <property type="entry name" value="F-box_dom"/>
</dbReference>
<dbReference type="SUPFAM" id="SSF81383">
    <property type="entry name" value="F-box domain"/>
    <property type="match status" value="1"/>
</dbReference>
<dbReference type="Gene3D" id="1.20.1280.50">
    <property type="match status" value="1"/>
</dbReference>
<dbReference type="PANTHER" id="PTHR38926:SF5">
    <property type="entry name" value="F-BOX AND LEUCINE-RICH REPEAT PROTEIN 6"/>
    <property type="match status" value="1"/>
</dbReference>
<gene>
    <name evidence="2" type="ORF">RDB_LOCUS102204</name>
</gene>
<dbReference type="Pfam" id="PF12937">
    <property type="entry name" value="F-box-like"/>
    <property type="match status" value="1"/>
</dbReference>
<dbReference type="Gene3D" id="3.80.10.10">
    <property type="entry name" value="Ribonuclease Inhibitor"/>
    <property type="match status" value="1"/>
</dbReference>
<dbReference type="AlphaFoldDB" id="A0A8H3H8L9"/>
<dbReference type="InterPro" id="IPR036047">
    <property type="entry name" value="F-box-like_dom_sf"/>
</dbReference>
<dbReference type="EMBL" id="CAJMWZ010005442">
    <property type="protein sequence ID" value="CAE6506459.1"/>
    <property type="molecule type" value="Genomic_DNA"/>
</dbReference>
<comment type="caution">
    <text evidence="2">The sequence shown here is derived from an EMBL/GenBank/DDBJ whole genome shotgun (WGS) entry which is preliminary data.</text>
</comment>
<proteinExistence type="predicted"/>
<dbReference type="CDD" id="cd09917">
    <property type="entry name" value="F-box_SF"/>
    <property type="match status" value="1"/>
</dbReference>
<dbReference type="Proteomes" id="UP000663850">
    <property type="component" value="Unassembled WGS sequence"/>
</dbReference>
<evidence type="ECO:0000313" key="3">
    <source>
        <dbReference type="Proteomes" id="UP000663850"/>
    </source>
</evidence>
<name>A0A8H3H8L9_9AGAM</name>
<organism evidence="2 3">
    <name type="scientific">Rhizoctonia solani</name>
    <dbReference type="NCBI Taxonomy" id="456999"/>
    <lineage>
        <taxon>Eukaryota</taxon>
        <taxon>Fungi</taxon>
        <taxon>Dikarya</taxon>
        <taxon>Basidiomycota</taxon>
        <taxon>Agaricomycotina</taxon>
        <taxon>Agaricomycetes</taxon>
        <taxon>Cantharellales</taxon>
        <taxon>Ceratobasidiaceae</taxon>
        <taxon>Rhizoctonia</taxon>
    </lineage>
</organism>
<evidence type="ECO:0000259" key="1">
    <source>
        <dbReference type="PROSITE" id="PS50181"/>
    </source>
</evidence>
<dbReference type="PANTHER" id="PTHR38926">
    <property type="entry name" value="F-BOX DOMAIN CONTAINING PROTEIN, EXPRESSED"/>
    <property type="match status" value="1"/>
</dbReference>
<protein>
    <recommendedName>
        <fullName evidence="1">F-box domain-containing protein</fullName>
    </recommendedName>
</protein>
<evidence type="ECO:0000313" key="2">
    <source>
        <dbReference type="EMBL" id="CAE6506459.1"/>
    </source>
</evidence>
<feature type="domain" description="F-box" evidence="1">
    <location>
        <begin position="1"/>
        <end position="45"/>
    </location>
</feature>